<organism evidence="4 5">
    <name type="scientific">Methylobacterium bullatum</name>
    <dbReference type="NCBI Taxonomy" id="570505"/>
    <lineage>
        <taxon>Bacteria</taxon>
        <taxon>Pseudomonadati</taxon>
        <taxon>Pseudomonadota</taxon>
        <taxon>Alphaproteobacteria</taxon>
        <taxon>Hyphomicrobiales</taxon>
        <taxon>Methylobacteriaceae</taxon>
        <taxon>Methylobacterium</taxon>
    </lineage>
</organism>
<dbReference type="InterPro" id="IPR014755">
    <property type="entry name" value="Cu-Rt/internalin_Ig-like"/>
</dbReference>
<feature type="domain" description="Bacterial Ig-like" evidence="3">
    <location>
        <begin position="2257"/>
        <end position="2360"/>
    </location>
</feature>
<feature type="domain" description="Bacterial Ig-like" evidence="2">
    <location>
        <begin position="2051"/>
        <end position="2154"/>
    </location>
</feature>
<reference evidence="4" key="2">
    <citation type="submission" date="2021-08" db="EMBL/GenBank/DDBJ databases">
        <authorList>
            <person name="Tani A."/>
            <person name="Ola A."/>
            <person name="Ogura Y."/>
            <person name="Katsura K."/>
            <person name="Hayashi T."/>
        </authorList>
    </citation>
    <scope>NUCLEOTIDE SEQUENCE</scope>
    <source>
        <strain evidence="4">DSM 21893</strain>
    </source>
</reference>
<dbReference type="InterPro" id="IPR044048">
    <property type="entry name" value="Big_12"/>
</dbReference>
<feature type="domain" description="Bacterial Ig-like" evidence="3">
    <location>
        <begin position="1841"/>
        <end position="1935"/>
    </location>
</feature>
<dbReference type="Gene3D" id="2.150.10.10">
    <property type="entry name" value="Serralysin-like metalloprotease, C-terminal"/>
    <property type="match status" value="3"/>
</dbReference>
<keyword evidence="1" id="KW-0732">Signal</keyword>
<feature type="domain" description="Bacterial Ig-like" evidence="3">
    <location>
        <begin position="919"/>
        <end position="1022"/>
    </location>
</feature>
<keyword evidence="5" id="KW-1185">Reference proteome</keyword>
<evidence type="ECO:0000256" key="1">
    <source>
        <dbReference type="ARBA" id="ARBA00022729"/>
    </source>
</evidence>
<proteinExistence type="predicted"/>
<dbReference type="EMBL" id="BPQF01000035">
    <property type="protein sequence ID" value="GJD41998.1"/>
    <property type="molecule type" value="Genomic_DNA"/>
</dbReference>
<dbReference type="Pfam" id="PF19077">
    <property type="entry name" value="Big_13"/>
    <property type="match status" value="3"/>
</dbReference>
<name>A0AAV4ZEG3_9HYPH</name>
<feature type="domain" description="Bacterial Ig-like" evidence="3">
    <location>
        <begin position="510"/>
        <end position="602"/>
    </location>
</feature>
<dbReference type="Pfam" id="PF19078">
    <property type="entry name" value="Big_12"/>
    <property type="match status" value="18"/>
</dbReference>
<sequence length="2857" mass="286668">MAILGPTVVSITAAADVLNGTANTTEVTFTFSEAVNGFDMDDVVIPGNAGYVSDFASDDGVVWTAVFHAAPGFDGAVTLSVTDGYKNSNFEDGHAGGSLDLTIDQTAPTVIVELDSSAFSNTNPTSQVTVTLSEASPDFDASFIVVTGGTIDGLTASDDGLTYIGTVTANANSTTPVSVSVAAGRFTDAAGNANAATISASDTATVDTVDPTVSLIEVVASDLNVTSNTTEVTFTFSEEVKDFDASDVSIADGAGEIGTLTGSNGGKTWTGTFTAAEGFAGSTTLSVTGYYADLASNPGSEGYTQTLSIDTRAPTVLIDLDRDAFNIGNGTSEVTFTLSEPSPNFDKADVTVTGGTISDLTANGLIYTGTFTANPNSTAPVSISVAAGAFVDYSGNANTASTPDTATVDTVAPTVSVNMPADTFNILSPTSEVTFILSEASDNFDKSDVTVTGGSIGDLTASVDGLTYTGTFTAEEDSTAPVTILVDAGAFTDAAGNANTPSNLDTATVDTVAPTVEINILAATLNVNVPDVTVTFTLSEASINFNRTDVTVTGGSIGDLTVSADGLTYTGTVTADEGFTGELSVSVAAERFNDAAANGNAASLVDTATVDMVAPTVTVALAADSFNIANRSSEVTFTLSEASTDFPGSDFDASDVTVVGGSIGELINNGDGTYTGTVSAYEDSTTQLSISVAAGAFGDTAGNSNTVSNSDTATVDTVAPTVVSIVAADTELNSASNSTLVTFTFSEAVTGFAKDDVLVTGPGLLGDLETTNGGLTWTGTFTASAGQTGSATLAVSGAYLDAASNPGAAGGLETLTIDTQAPMVTVNLASTAFSNTNPTSQVTFTLTEAATDFDKSDVTITGGSIGDLTASDGGMTYTGTVTANPNSTTPVSVSVGLGRFTDAAGNANLGSVPDTATVDTQAPTVTSIVAVDADLNLNDTTEVVTFTFSEAVTGFTASDVFIPEVSGLPAGTLGTLISSNGGTTWTGTFTAQDGFVGSANLSVIGEYADLASNVGSTGGSKTLNIDTVAPTVTVDLASTAFSATNPTSAVTITLSEISAGFDKTAVTVNGGTLSDLTASLDGLTYTGFVTADQNSTEPVSIYVSAGAFTDVAGNANAPSMSDNATVDTVNPTVALLTISQDTGASDSDHITRDRTLSVSGTVEAGSTVTVAVLDLAGNPVLVNGTAVTLVATVTGGTFTTASTPSLLDGSYIFRATATDSAGNTTTSDLSPVRVDNSTILPTFGLAEASDTGVSATDLLTNSTTPSFTGTAEAGATVQLFLDGSEIGTAVADPNGRYTLAFADSDLDGTPLTDGSYSLTALVTDLAGNTKLSTTVKTFTVDATAPTATVVIADASLDDGNMTSKVTFSFTEAVDPASLMVNTTGGGIEPGSLVVAQDGLSATATFIADDNSTTAAKVTLTAFKDLAGNAGTSTASTAVPVDTVNPTVGIAFAETSFSDDNRSSTVTFTFSEAFDPASLKMSATGGSIEPGSLFVADDGRSATVTFTADDDSTTAAKVTLTAFKDLVGNAGTSTASAAIPVDTVNPTVEIAFDKTSFSDDNRSSTVTFSFSEAVDAASLDVKATGGTVDLDTLDVSEDGRTATITFTADDNSVNNATVTLEAFKDLVGNAGTSTPSAPVTVDTVNPTVEIAFDKTSFNDGNLTSTVTFSFSEAVDADSLVVKATGGTIDLDTLDVSEDGRTATITFTADDSSVTNATVTLETFKDKAGNAGTSTPSAPVTVDTANPTVEIAFDKTSFNDDNRSSTVTFTFSEAVDAASLDVKATGGTIDLDTLDVSEDGRTATITFTADDSSVTNATVTLEAFKDKAGNAGTSTPSAPVTVDTVNPTVEIAFDKTSFNDGNLTSTVTFTFSEAVDPTSLELSATGGTVDPDSIVIAVDGLSATATFTTTDDSTTAAKVTLTAFKDLAGNAGTSTPSAPVTVDTVNPTVVSISAADQSLNVAGKTTLVTFTFSEAVKSFDAGDVIFDANAGSLGTLTSTDGITWTGEFTAKVNFAGMTTLSVGGTNSAYTDQAGNTGKAGGELSLTIDTVAPTISGLTISTDNGLSGTDNITRDNTLTVSGSVTGVAENATVEVAVIYDGETVTTLTGTVIDGTFTTNVSPILASPGAAGREYTFSASVKDASGNVTTESFNVTIDRATTVATIGLASGSDLGVPGDGITSTATPDFFGIAEAGATVDVFLNDELIGTTLANESGQFTMSFLETGLQPLTNGTYTLTTSSTDIAGNTKQSTLGTSFTVDRTAPTATITLSDTSLVAGETATVTITFSEAVTGLGRGDFVVGNGELGELSGPTAGPNGSVVYTATLTPAANSEDSSNVVTLSTTYTDVAGNTGSTASTGNYAVDTRAPTVLSVAASGPGITDGAGTLVTGQTVSFTFTMSEAVAIANGGALAITLSNGATALYNPEESTSTKLVFDYTVLVDQIASDLAITGVSLNGASIADLSGNPFDVSASAVDPAGTLNIDGYTGTSGSETFRGTIGAERFTGLGGDDTYLVDNIGDETIEAVGGGYDTVRTSVGYSLMSGQEIEALRGSGTVGLALTGNEFDNRIVGTSGNDVIDGKGGVDALFGNLGDDIYYVDNAGDLVTEAASAGNDTVRASVSYTLKAGQEIETLEGLGSTGLTLTGNNFANTIVGTAGNDILDGKTGADTLSGGAGNDTYYVDNANDRVIETTGTDTVYASVSYALESGVSIEALRAFGSKALTLTGNEFANTIVGGAGKDVIVGGLGQDTLTGGAGNDTFVFKTVSDSGNGAANRDVILDFKVGADHIDLSGIQAVSGAATDQSFSFIEGAFGKHKGELHAVTSGSSTIIEGDVDGNGKADFQIVLRGTIEALHATDFVL</sequence>
<feature type="domain" description="Bacterial Ig-like" evidence="3">
    <location>
        <begin position="818"/>
        <end position="911"/>
    </location>
</feature>
<feature type="domain" description="Bacterial Ig-like" evidence="3">
    <location>
        <begin position="1026"/>
        <end position="1123"/>
    </location>
</feature>
<feature type="domain" description="Bacterial Ig-like" evidence="3">
    <location>
        <begin position="6"/>
        <end position="83"/>
    </location>
</feature>
<feature type="domain" description="Bacterial Ig-like" evidence="3">
    <location>
        <begin position="716"/>
        <end position="808"/>
    </location>
</feature>
<dbReference type="PRINTS" id="PR00313">
    <property type="entry name" value="CABNDNGRPT"/>
</dbReference>
<dbReference type="SUPFAM" id="SSF51120">
    <property type="entry name" value="beta-Roll"/>
    <property type="match status" value="2"/>
</dbReference>
<dbReference type="InterPro" id="IPR018511">
    <property type="entry name" value="Hemolysin-typ_Ca-bd_CS"/>
</dbReference>
<dbReference type="Proteomes" id="UP001055307">
    <property type="component" value="Unassembled WGS sequence"/>
</dbReference>
<dbReference type="InterPro" id="IPR013783">
    <property type="entry name" value="Ig-like_fold"/>
</dbReference>
<feature type="domain" description="Bacterial Ig-like" evidence="3">
    <location>
        <begin position="1441"/>
        <end position="1536"/>
    </location>
</feature>
<feature type="domain" description="Bacterial Ig-like" evidence="3">
    <location>
        <begin position="1941"/>
        <end position="2038"/>
    </location>
</feature>
<dbReference type="PROSITE" id="PS00330">
    <property type="entry name" value="HEMOLYSIN_CALCIUM"/>
    <property type="match status" value="1"/>
</dbReference>
<dbReference type="InterPro" id="IPR011049">
    <property type="entry name" value="Serralysin-like_metalloprot_C"/>
</dbReference>
<dbReference type="Gene3D" id="2.60.40.1220">
    <property type="match status" value="4"/>
</dbReference>
<evidence type="ECO:0000313" key="4">
    <source>
        <dbReference type="EMBL" id="GJD41998.1"/>
    </source>
</evidence>
<comment type="caution">
    <text evidence="4">The sequence shown here is derived from an EMBL/GenBank/DDBJ whole genome shotgun (WGS) entry which is preliminary data.</text>
</comment>
<feature type="domain" description="Bacterial Ig-like" evidence="3">
    <location>
        <begin position="104"/>
        <end position="197"/>
    </location>
</feature>
<feature type="domain" description="Bacterial Ig-like" evidence="3">
    <location>
        <begin position="1741"/>
        <end position="1835"/>
    </location>
</feature>
<dbReference type="InterPro" id="IPR001343">
    <property type="entry name" value="Hemolysn_Ca-bd"/>
</dbReference>
<feature type="domain" description="Bacterial Ig-like" evidence="3">
    <location>
        <begin position="1541"/>
        <end position="1635"/>
    </location>
</feature>
<accession>A0AAV4ZEG3</accession>
<dbReference type="GO" id="GO:0005509">
    <property type="term" value="F:calcium ion binding"/>
    <property type="evidence" value="ECO:0007669"/>
    <property type="project" value="InterPro"/>
</dbReference>
<dbReference type="PANTHER" id="PTHR34677:SF3">
    <property type="entry name" value="BACTERIAL IG-LIKE DOMAIN-CONTAINING PROTEIN"/>
    <property type="match status" value="1"/>
</dbReference>
<gene>
    <name evidence="4" type="ORF">OICFNHDK_4489</name>
</gene>
<feature type="domain" description="Bacterial Ig-like" evidence="3">
    <location>
        <begin position="310"/>
        <end position="402"/>
    </location>
</feature>
<evidence type="ECO:0000259" key="3">
    <source>
        <dbReference type="Pfam" id="PF19078"/>
    </source>
</evidence>
<protein>
    <submittedName>
        <fullName evidence="4">Uncharacterized protein</fullName>
    </submittedName>
</protein>
<feature type="domain" description="Bacterial Ig-like" evidence="3">
    <location>
        <begin position="207"/>
        <end position="302"/>
    </location>
</feature>
<evidence type="ECO:0000259" key="2">
    <source>
        <dbReference type="Pfam" id="PF19077"/>
    </source>
</evidence>
<dbReference type="RefSeq" id="WP_238254271.1">
    <property type="nucleotide sequence ID" value="NZ_BPQF01000035.1"/>
</dbReference>
<dbReference type="PANTHER" id="PTHR34677">
    <property type="match status" value="1"/>
</dbReference>
<feature type="domain" description="Bacterial Ig-like" evidence="3">
    <location>
        <begin position="611"/>
        <end position="714"/>
    </location>
</feature>
<feature type="domain" description="Bacterial Ig-like" evidence="2">
    <location>
        <begin position="1241"/>
        <end position="1341"/>
    </location>
</feature>
<feature type="domain" description="Bacterial Ig-like" evidence="3">
    <location>
        <begin position="1641"/>
        <end position="1735"/>
    </location>
</feature>
<dbReference type="Gene3D" id="2.60.40.10">
    <property type="entry name" value="Immunoglobulins"/>
    <property type="match status" value="4"/>
</dbReference>
<dbReference type="InterPro" id="IPR044016">
    <property type="entry name" value="Big_13"/>
</dbReference>
<evidence type="ECO:0000313" key="5">
    <source>
        <dbReference type="Proteomes" id="UP001055307"/>
    </source>
</evidence>
<feature type="domain" description="Bacterial Ig-like" evidence="2">
    <location>
        <begin position="1131"/>
        <end position="1235"/>
    </location>
</feature>
<feature type="domain" description="Bacterial Ig-like" evidence="3">
    <location>
        <begin position="409"/>
        <end position="501"/>
    </location>
</feature>
<dbReference type="NCBIfam" id="NF033510">
    <property type="entry name" value="Ca_tandemer"/>
    <property type="match status" value="4"/>
</dbReference>
<dbReference type="Pfam" id="PF00353">
    <property type="entry name" value="HemolysinCabind"/>
    <property type="match status" value="4"/>
</dbReference>
<reference evidence="4" key="1">
    <citation type="journal article" date="2016" name="Front. Microbiol.">
        <title>Genome Sequence of the Piezophilic, Mesophilic Sulfate-Reducing Bacterium Desulfovibrio indicus J2T.</title>
        <authorList>
            <person name="Cao J."/>
            <person name="Maignien L."/>
            <person name="Shao Z."/>
            <person name="Alain K."/>
            <person name="Jebbar M."/>
        </authorList>
    </citation>
    <scope>NUCLEOTIDE SEQUENCE</scope>
    <source>
        <strain evidence="4">DSM 21893</strain>
    </source>
</reference>